<dbReference type="PANTHER" id="PTHR11384:SF65">
    <property type="entry name" value="ABC TRANSPORTER DOMAIN-CONTAINING PROTEIN"/>
    <property type="match status" value="1"/>
</dbReference>
<evidence type="ECO:0000256" key="1">
    <source>
        <dbReference type="ARBA" id="ARBA00008575"/>
    </source>
</evidence>
<dbReference type="Pfam" id="PF00005">
    <property type="entry name" value="ABC_tran"/>
    <property type="match status" value="1"/>
</dbReference>
<dbReference type="InterPro" id="IPR003593">
    <property type="entry name" value="AAA+_ATPase"/>
</dbReference>
<dbReference type="PROSITE" id="PS50893">
    <property type="entry name" value="ABC_TRANSPORTER_2"/>
    <property type="match status" value="1"/>
</dbReference>
<dbReference type="SMART" id="SM00382">
    <property type="entry name" value="AAA"/>
    <property type="match status" value="1"/>
</dbReference>
<dbReference type="WBParaSite" id="ACRNAN_scaffold9799.g14951.t1">
    <property type="protein sequence ID" value="ACRNAN_scaffold9799.g14951.t1"/>
    <property type="gene ID" value="ACRNAN_scaffold9799.g14951"/>
</dbReference>
<dbReference type="InterPro" id="IPR003439">
    <property type="entry name" value="ABC_transporter-like_ATP-bd"/>
</dbReference>
<dbReference type="GO" id="GO:0015910">
    <property type="term" value="P:long-chain fatty acid import into peroxisome"/>
    <property type="evidence" value="ECO:0007669"/>
    <property type="project" value="TreeGrafter"/>
</dbReference>
<name>A0A914ENE0_9BILA</name>
<evidence type="ECO:0000256" key="8">
    <source>
        <dbReference type="SAM" id="Phobius"/>
    </source>
</evidence>
<dbReference type="GO" id="GO:0016887">
    <property type="term" value="F:ATP hydrolysis activity"/>
    <property type="evidence" value="ECO:0007669"/>
    <property type="project" value="InterPro"/>
</dbReference>
<keyword evidence="7 8" id="KW-0472">Membrane</keyword>
<dbReference type="GO" id="GO:0140359">
    <property type="term" value="F:ABC-type transporter activity"/>
    <property type="evidence" value="ECO:0007669"/>
    <property type="project" value="InterPro"/>
</dbReference>
<dbReference type="AlphaFoldDB" id="A0A914ENE0"/>
<feature type="transmembrane region" description="Helical" evidence="8">
    <location>
        <begin position="154"/>
        <end position="172"/>
    </location>
</feature>
<evidence type="ECO:0000256" key="6">
    <source>
        <dbReference type="ARBA" id="ARBA00022989"/>
    </source>
</evidence>
<evidence type="ECO:0000256" key="5">
    <source>
        <dbReference type="ARBA" id="ARBA00022840"/>
    </source>
</evidence>
<keyword evidence="2" id="KW-0813">Transport</keyword>
<dbReference type="GO" id="GO:0006635">
    <property type="term" value="P:fatty acid beta-oxidation"/>
    <property type="evidence" value="ECO:0007669"/>
    <property type="project" value="TreeGrafter"/>
</dbReference>
<dbReference type="InterPro" id="IPR027417">
    <property type="entry name" value="P-loop_NTPase"/>
</dbReference>
<feature type="transmembrane region" description="Helical" evidence="8">
    <location>
        <begin position="31"/>
        <end position="53"/>
    </location>
</feature>
<evidence type="ECO:0000256" key="2">
    <source>
        <dbReference type="ARBA" id="ARBA00022448"/>
    </source>
</evidence>
<dbReference type="InterPro" id="IPR011527">
    <property type="entry name" value="ABC1_TM_dom"/>
</dbReference>
<evidence type="ECO:0000313" key="11">
    <source>
        <dbReference type="WBParaSite" id="ACRNAN_scaffold9799.g14951.t1"/>
    </source>
</evidence>
<keyword evidence="10" id="KW-1185">Reference proteome</keyword>
<keyword evidence="5" id="KW-0067">ATP-binding</keyword>
<keyword evidence="6 8" id="KW-1133">Transmembrane helix</keyword>
<feature type="transmembrane region" description="Helical" evidence="8">
    <location>
        <begin position="126"/>
        <end position="148"/>
    </location>
</feature>
<keyword evidence="3 8" id="KW-0812">Transmembrane</keyword>
<dbReference type="GO" id="GO:0005778">
    <property type="term" value="C:peroxisomal membrane"/>
    <property type="evidence" value="ECO:0007669"/>
    <property type="project" value="TreeGrafter"/>
</dbReference>
<evidence type="ECO:0000313" key="10">
    <source>
        <dbReference type="Proteomes" id="UP000887540"/>
    </source>
</evidence>
<evidence type="ECO:0000256" key="3">
    <source>
        <dbReference type="ARBA" id="ARBA00022692"/>
    </source>
</evidence>
<reference evidence="11" key="1">
    <citation type="submission" date="2022-11" db="UniProtKB">
        <authorList>
            <consortium name="WormBaseParasite"/>
        </authorList>
    </citation>
    <scope>IDENTIFICATION</scope>
</reference>
<dbReference type="Pfam" id="PF06472">
    <property type="entry name" value="ABC_membrane_2"/>
    <property type="match status" value="1"/>
</dbReference>
<dbReference type="Proteomes" id="UP000887540">
    <property type="component" value="Unplaced"/>
</dbReference>
<dbReference type="GO" id="GO:0042760">
    <property type="term" value="P:very long-chain fatty acid catabolic process"/>
    <property type="evidence" value="ECO:0007669"/>
    <property type="project" value="TreeGrafter"/>
</dbReference>
<accession>A0A914ENE0</accession>
<feature type="transmembrane region" description="Helical" evidence="8">
    <location>
        <begin position="5"/>
        <end position="25"/>
    </location>
</feature>
<dbReference type="CDD" id="cd03223">
    <property type="entry name" value="ABCD_peroxisomal_ALDP"/>
    <property type="match status" value="1"/>
</dbReference>
<evidence type="ECO:0000256" key="7">
    <source>
        <dbReference type="ARBA" id="ARBA00023136"/>
    </source>
</evidence>
<dbReference type="InterPro" id="IPR050835">
    <property type="entry name" value="ABC_transporter_sub-D"/>
</dbReference>
<dbReference type="Gene3D" id="3.40.50.300">
    <property type="entry name" value="P-loop containing nucleotide triphosphate hydrolases"/>
    <property type="match status" value="1"/>
</dbReference>
<protein>
    <submittedName>
        <fullName evidence="11">ABC transporter domain-containing protein</fullName>
    </submittedName>
</protein>
<dbReference type="GO" id="GO:0007031">
    <property type="term" value="P:peroxisome organization"/>
    <property type="evidence" value="ECO:0007669"/>
    <property type="project" value="TreeGrafter"/>
</dbReference>
<evidence type="ECO:0000259" key="9">
    <source>
        <dbReference type="PROSITE" id="PS50893"/>
    </source>
</evidence>
<dbReference type="GO" id="GO:0005524">
    <property type="term" value="F:ATP binding"/>
    <property type="evidence" value="ECO:0007669"/>
    <property type="project" value="UniProtKB-KW"/>
</dbReference>
<comment type="similarity">
    <text evidence="1">Belongs to the ABC transporter superfamily. ABCD family. Peroxisomal fatty acyl CoA transporter (TC 3.A.1.203) subfamily.</text>
</comment>
<organism evidence="10 11">
    <name type="scientific">Acrobeloides nanus</name>
    <dbReference type="NCBI Taxonomy" id="290746"/>
    <lineage>
        <taxon>Eukaryota</taxon>
        <taxon>Metazoa</taxon>
        <taxon>Ecdysozoa</taxon>
        <taxon>Nematoda</taxon>
        <taxon>Chromadorea</taxon>
        <taxon>Rhabditida</taxon>
        <taxon>Tylenchina</taxon>
        <taxon>Cephalobomorpha</taxon>
        <taxon>Cephaloboidea</taxon>
        <taxon>Cephalobidae</taxon>
        <taxon>Acrobeloides</taxon>
    </lineage>
</organism>
<feature type="domain" description="ABC transporter" evidence="9">
    <location>
        <begin position="232"/>
        <end position="449"/>
    </location>
</feature>
<sequence length="452" mass="51671">MCNQLATTVLPAGLIGPFVVVYYTVKTWKTAGPFGVGVIYLYFIIGTIMNKFLVSPLSKWSARVELNEGNFRYKQVTIRDNSEAIAFYRAEEFEDTMSKKTLYQLLNCQLRLMFWRFPSAFWMQFFDYYGGLLSYAIQYIPIFLMHSYDDSTDLVTIIANNAFVYIYLVNSFTRMTDVASTAGEMSGILQRVADFARCIENIHKSKEYENSAFSARNSLESRVEPFEDQAVYEIENVTYTLPTDFNYILLEGLNLRVVKGKNLLITGPSGAGKSSFLRILAGLWDLKHGVIKRNLEANEVIYIPQQIYFPTGNLTLRQQICFPNLTSESFSPEETSQIEDILKILKLSSLLVRCGGLDNPVGFEWQETLTPGELQRLTFARVLYQKPKIVILDEATNSLPTDMEECIYNLLKTNDIQHISVGHRSSLRQFHHLELKLDGKTGYELKEIDVSL</sequence>
<keyword evidence="4" id="KW-0547">Nucleotide-binding</keyword>
<dbReference type="SUPFAM" id="SSF52540">
    <property type="entry name" value="P-loop containing nucleoside triphosphate hydrolases"/>
    <property type="match status" value="1"/>
</dbReference>
<dbReference type="GO" id="GO:0005324">
    <property type="term" value="F:long-chain fatty acid transmembrane transporter activity"/>
    <property type="evidence" value="ECO:0007669"/>
    <property type="project" value="TreeGrafter"/>
</dbReference>
<proteinExistence type="inferred from homology"/>
<dbReference type="PANTHER" id="PTHR11384">
    <property type="entry name" value="ATP-BINDING CASSETTE, SUB-FAMILY D MEMBER"/>
    <property type="match status" value="1"/>
</dbReference>
<evidence type="ECO:0000256" key="4">
    <source>
        <dbReference type="ARBA" id="ARBA00022741"/>
    </source>
</evidence>